<comment type="caution">
    <text evidence="1">The sequence shown here is derived from an EMBL/GenBank/DDBJ whole genome shotgun (WGS) entry which is preliminary data.</text>
</comment>
<dbReference type="EMBL" id="BJVI01000049">
    <property type="protein sequence ID" value="GEL19892.1"/>
    <property type="molecule type" value="Genomic_DNA"/>
</dbReference>
<evidence type="ECO:0000313" key="1">
    <source>
        <dbReference type="EMBL" id="GEL19892.1"/>
    </source>
</evidence>
<gene>
    <name evidence="1" type="ORF">PA7_37290</name>
</gene>
<dbReference type="Pfam" id="PF07849">
    <property type="entry name" value="DUF1641"/>
    <property type="match status" value="1"/>
</dbReference>
<reference evidence="1 2" key="1">
    <citation type="submission" date="2019-07" db="EMBL/GenBank/DDBJ databases">
        <title>Whole genome shotgun sequence of Pseudonocardia asaccharolytica NBRC 16224.</title>
        <authorList>
            <person name="Hosoyama A."/>
            <person name="Uohara A."/>
            <person name="Ohji S."/>
            <person name="Ichikawa N."/>
        </authorList>
    </citation>
    <scope>NUCLEOTIDE SEQUENCE [LARGE SCALE GENOMIC DNA]</scope>
    <source>
        <strain evidence="1 2">NBRC 16224</strain>
    </source>
</reference>
<sequence length="176" mass="17905">MALNGQLVAPSPADDLLARMDEPQVVAALNTLLDHADLLALLVVGLDGMLSRSEVIGDSLAEALGELRGNVPGGSLPPIDYKALASSLATLSGSVVGATPALSALLSSSLTDPKAVQVISQLAGALVEGREQIDRDPAAPSGVFGLLRALKDEDVARGLGYLLQVAKAFGRQLGSS</sequence>
<dbReference type="AlphaFoldDB" id="A0A511D522"/>
<accession>A0A511D522</accession>
<evidence type="ECO:0000313" key="2">
    <source>
        <dbReference type="Proteomes" id="UP000321328"/>
    </source>
</evidence>
<dbReference type="STRING" id="1123024.GCA_000423625_04562"/>
<name>A0A511D522_9PSEU</name>
<protein>
    <recommendedName>
        <fullName evidence="3">DUF1641 domain-containing protein</fullName>
    </recommendedName>
</protein>
<keyword evidence="2" id="KW-1185">Reference proteome</keyword>
<dbReference type="PANTHER" id="PTHR39180:SF2">
    <property type="entry name" value="DUF1641 DOMAIN-CONTAINING PROTEIN"/>
    <property type="match status" value="1"/>
</dbReference>
<dbReference type="OrthoDB" id="3789971at2"/>
<dbReference type="Proteomes" id="UP000321328">
    <property type="component" value="Unassembled WGS sequence"/>
</dbReference>
<dbReference type="PANTHER" id="PTHR39180">
    <property type="match status" value="1"/>
</dbReference>
<organism evidence="1 2">
    <name type="scientific">Pseudonocardia asaccharolytica DSM 44247 = NBRC 16224</name>
    <dbReference type="NCBI Taxonomy" id="1123024"/>
    <lineage>
        <taxon>Bacteria</taxon>
        <taxon>Bacillati</taxon>
        <taxon>Actinomycetota</taxon>
        <taxon>Actinomycetes</taxon>
        <taxon>Pseudonocardiales</taxon>
        <taxon>Pseudonocardiaceae</taxon>
        <taxon>Pseudonocardia</taxon>
    </lineage>
</organism>
<dbReference type="InterPro" id="IPR012440">
    <property type="entry name" value="DUF1641"/>
</dbReference>
<evidence type="ECO:0008006" key="3">
    <source>
        <dbReference type="Google" id="ProtNLM"/>
    </source>
</evidence>
<proteinExistence type="predicted"/>
<dbReference type="RefSeq" id="WP_028931754.1">
    <property type="nucleotide sequence ID" value="NZ_AUII01000037.1"/>
</dbReference>